<gene>
    <name evidence="1" type="ORF">K3G42_016457</name>
</gene>
<name>A0ACB8FP39_9SAUR</name>
<comment type="caution">
    <text evidence="1">The sequence shown here is derived from an EMBL/GenBank/DDBJ whole genome shotgun (WGS) entry which is preliminary data.</text>
</comment>
<dbReference type="EMBL" id="CM037619">
    <property type="protein sequence ID" value="KAH8007060.1"/>
    <property type="molecule type" value="Genomic_DNA"/>
</dbReference>
<accession>A0ACB8FP39</accession>
<sequence length="540" mass="59226">MIQVWFGDDPPLSPRSPLTPRHGPGLADVLLYDQWISVRHEATLVPMQEDLSIWLSSLLGIELTAEQLLEEIDNGVLLCMLIEVIQNTVKNCCDPSDLRNFPLRKVPCKKDAPSGSFFARDNTANFLNWCKCIGVDETYLFESEGLVLHKDPRQVYLCLLEIGRIASRYGVEPPVLVKLEKEIELEETLLMSSDPVASVITPKSCCQHGELHEAVKHIAEDPPCSCSHRFSIEYLSEGRYRLGDRILFIRMLHGKHVMVRVGGGWDTLQGFLLKYDPCRVLQFATLEQKILAFQKASKLSELPGTTKKGTSKQEYVSSNSKVGQSAKSRPPLTKHSGTHNRNLQVPNPTCSQQSIAKSASKSTSQTLPSPRGMPETKQTKNIRTAASSKPLGSASSLTADKSSQLISAAKTRGKTASSPVSSQFSANVQVQSSRAKPEIGSSPSKCPERTPLSVVRLPQTSTIAETRKKTIQAAPKNPSSFKAPQKSDKICVSANKNPSHKAKALSTTVKGTPGGLNSPPLKTKQDDNYFVMTGNKKLKK</sequence>
<organism evidence="1 2">
    <name type="scientific">Sphaerodactylus townsendi</name>
    <dbReference type="NCBI Taxonomy" id="933632"/>
    <lineage>
        <taxon>Eukaryota</taxon>
        <taxon>Metazoa</taxon>
        <taxon>Chordata</taxon>
        <taxon>Craniata</taxon>
        <taxon>Vertebrata</taxon>
        <taxon>Euteleostomi</taxon>
        <taxon>Lepidosauria</taxon>
        <taxon>Squamata</taxon>
        <taxon>Bifurcata</taxon>
        <taxon>Gekkota</taxon>
        <taxon>Sphaerodactylidae</taxon>
        <taxon>Sphaerodactylus</taxon>
    </lineage>
</organism>
<reference evidence="1" key="1">
    <citation type="submission" date="2021-08" db="EMBL/GenBank/DDBJ databases">
        <title>The first chromosome-level gecko genome reveals the dynamic sex chromosomes of Neotropical dwarf geckos (Sphaerodactylidae: Sphaerodactylus).</title>
        <authorList>
            <person name="Pinto B.J."/>
            <person name="Keating S.E."/>
            <person name="Gamble T."/>
        </authorList>
    </citation>
    <scope>NUCLEOTIDE SEQUENCE</scope>
    <source>
        <strain evidence="1">TG3544</strain>
    </source>
</reference>
<keyword evidence="2" id="KW-1185">Reference proteome</keyword>
<dbReference type="Proteomes" id="UP000827872">
    <property type="component" value="Linkage Group LG06"/>
</dbReference>
<protein>
    <submittedName>
        <fullName evidence="1">Uncharacterized protein</fullName>
    </submittedName>
</protein>
<evidence type="ECO:0000313" key="2">
    <source>
        <dbReference type="Proteomes" id="UP000827872"/>
    </source>
</evidence>
<proteinExistence type="predicted"/>
<evidence type="ECO:0000313" key="1">
    <source>
        <dbReference type="EMBL" id="KAH8007060.1"/>
    </source>
</evidence>